<keyword evidence="2" id="KW-1185">Reference proteome</keyword>
<organism evidence="1 2">
    <name type="scientific">Lasius platythorax</name>
    <dbReference type="NCBI Taxonomy" id="488582"/>
    <lineage>
        <taxon>Eukaryota</taxon>
        <taxon>Metazoa</taxon>
        <taxon>Ecdysozoa</taxon>
        <taxon>Arthropoda</taxon>
        <taxon>Hexapoda</taxon>
        <taxon>Insecta</taxon>
        <taxon>Pterygota</taxon>
        <taxon>Neoptera</taxon>
        <taxon>Endopterygota</taxon>
        <taxon>Hymenoptera</taxon>
        <taxon>Apocrita</taxon>
        <taxon>Aculeata</taxon>
        <taxon>Formicoidea</taxon>
        <taxon>Formicidae</taxon>
        <taxon>Formicinae</taxon>
        <taxon>Lasius</taxon>
        <taxon>Lasius</taxon>
    </lineage>
</organism>
<sequence>MESFRIDIHEIDIYSQNVPSFLFARKSEPEVCNLSCPPLGCPLGPCPGICWSKGIYDPCGVSKMPCDPLPRCYVPCCLKDYARNTDCLSYPCDPSSIDINRENQTVRICAYSNPVRRCQPGFQQNPCPPPYNLIPIVSPCCTAESIIWNA</sequence>
<name>A0AAV2NN27_9HYME</name>
<evidence type="ECO:0000313" key="2">
    <source>
        <dbReference type="Proteomes" id="UP001497644"/>
    </source>
</evidence>
<proteinExistence type="predicted"/>
<dbReference type="AlphaFoldDB" id="A0AAV2NN27"/>
<reference evidence="1" key="1">
    <citation type="submission" date="2024-04" db="EMBL/GenBank/DDBJ databases">
        <authorList>
            <consortium name="Molecular Ecology Group"/>
        </authorList>
    </citation>
    <scope>NUCLEOTIDE SEQUENCE</scope>
</reference>
<gene>
    <name evidence="1" type="ORF">LPLAT_LOCUS7624</name>
</gene>
<evidence type="ECO:0000313" key="1">
    <source>
        <dbReference type="EMBL" id="CAL1681650.1"/>
    </source>
</evidence>
<protein>
    <submittedName>
        <fullName evidence="1">Uncharacterized protein</fullName>
    </submittedName>
</protein>
<dbReference type="EMBL" id="OZ034826">
    <property type="protein sequence ID" value="CAL1681650.1"/>
    <property type="molecule type" value="Genomic_DNA"/>
</dbReference>
<accession>A0AAV2NN27</accession>
<dbReference type="Proteomes" id="UP001497644">
    <property type="component" value="Chromosome 3"/>
</dbReference>